<dbReference type="InterPro" id="IPR000719">
    <property type="entry name" value="Prot_kinase_dom"/>
</dbReference>
<evidence type="ECO:0000313" key="10">
    <source>
        <dbReference type="Proteomes" id="UP001162031"/>
    </source>
</evidence>
<keyword evidence="5 6" id="KW-0067">ATP-binding</keyword>
<feature type="binding site" evidence="6">
    <location>
        <position position="45"/>
    </location>
    <ligand>
        <name>ATP</name>
        <dbReference type="ChEBI" id="CHEBI:30616"/>
    </ligand>
</feature>
<dbReference type="GO" id="GO:0004674">
    <property type="term" value="F:protein serine/threonine kinase activity"/>
    <property type="evidence" value="ECO:0007669"/>
    <property type="project" value="UniProtKB-KW"/>
</dbReference>
<dbReference type="SUPFAM" id="SSF56112">
    <property type="entry name" value="Protein kinase-like (PK-like)"/>
    <property type="match status" value="1"/>
</dbReference>
<dbReference type="Proteomes" id="UP001162031">
    <property type="component" value="Unassembled WGS sequence"/>
</dbReference>
<dbReference type="Gene3D" id="3.30.200.20">
    <property type="entry name" value="Phosphorylase Kinase, domain 1"/>
    <property type="match status" value="1"/>
</dbReference>
<name>A0AAV0T0K4_HYABA</name>
<dbReference type="PANTHER" id="PTHR24058">
    <property type="entry name" value="DUAL SPECIFICITY PROTEIN KINASE"/>
    <property type="match status" value="1"/>
</dbReference>
<evidence type="ECO:0000259" key="8">
    <source>
        <dbReference type="PROSITE" id="PS50011"/>
    </source>
</evidence>
<feature type="compositionally biased region" description="Low complexity" evidence="7">
    <location>
        <begin position="427"/>
        <end position="445"/>
    </location>
</feature>
<feature type="compositionally biased region" description="Basic residues" evidence="7">
    <location>
        <begin position="494"/>
        <end position="504"/>
    </location>
</feature>
<feature type="domain" description="Protein kinase" evidence="8">
    <location>
        <begin position="16"/>
        <end position="407"/>
    </location>
</feature>
<dbReference type="PROSITE" id="PS50011">
    <property type="entry name" value="PROTEIN_KINASE_DOM"/>
    <property type="match status" value="1"/>
</dbReference>
<protein>
    <recommendedName>
        <fullName evidence="8">Protein kinase domain-containing protein</fullName>
    </recommendedName>
</protein>
<sequence>MQTLVEGQTLLHDGRYRFLRRIGSGTFAVIMRALDVQHDRHVAIKCVRQQALKALGEREAAVLQHINDRDADGACAVVRLLTTFEEHGHYCLVLELLGAPVLDVGRWGPWRQPRSGARAAPPATLQLWHRPRRSSAAPDDARAALFSQSPGQQWTQYADGDDAAAWAPPVSLRDVRQMAVHLCGALAFVHDEGLIHADLKPENVVRSGPDAPLRPSTAAVSCSSPVKLVDFGNCFDAHELAAYADVDARGGFDVQTVTYRAPEVAAGLLLCAAMDMWSLGCLLVECVSGTPLFTLPPLEPSVQEERADVVKRENTHLLEQIERVVTQGVPLTATCAPYRSSACYHAELAAESKRGRGHRPEAATTLQARLEAAAPGQHEFHDFICSLLDVNPAMRVTARQALFHPFLQALFPFKTVFARSRSSETHPATTGRAAARTIAPASAIADTKRKASQASRSRDHEVQEASNRALKSQRLARTATSARTKDLRQVLKVIPRHRFSHPPH</sequence>
<evidence type="ECO:0000313" key="9">
    <source>
        <dbReference type="EMBL" id="CAI5709949.1"/>
    </source>
</evidence>
<evidence type="ECO:0000256" key="4">
    <source>
        <dbReference type="ARBA" id="ARBA00022777"/>
    </source>
</evidence>
<organism evidence="9 10">
    <name type="scientific">Hyaloperonospora brassicae</name>
    <name type="common">Brassica downy mildew</name>
    <name type="synonym">Peronospora brassicae</name>
    <dbReference type="NCBI Taxonomy" id="162125"/>
    <lineage>
        <taxon>Eukaryota</taxon>
        <taxon>Sar</taxon>
        <taxon>Stramenopiles</taxon>
        <taxon>Oomycota</taxon>
        <taxon>Peronosporomycetes</taxon>
        <taxon>Peronosporales</taxon>
        <taxon>Peronosporaceae</taxon>
        <taxon>Hyaloperonospora</taxon>
    </lineage>
</organism>
<keyword evidence="1" id="KW-0723">Serine/threonine-protein kinase</keyword>
<keyword evidence="2" id="KW-0808">Transferase</keyword>
<comment type="caution">
    <text evidence="9">The sequence shown here is derived from an EMBL/GenBank/DDBJ whole genome shotgun (WGS) entry which is preliminary data.</text>
</comment>
<dbReference type="PROSITE" id="PS00107">
    <property type="entry name" value="PROTEIN_KINASE_ATP"/>
    <property type="match status" value="1"/>
</dbReference>
<gene>
    <name evidence="9" type="ORF">HBR001_LOCUS374</name>
</gene>
<evidence type="ECO:0000256" key="6">
    <source>
        <dbReference type="PROSITE-ProRule" id="PRU10141"/>
    </source>
</evidence>
<dbReference type="InterPro" id="IPR050494">
    <property type="entry name" value="Ser_Thr_dual-spec_kinase"/>
</dbReference>
<dbReference type="SMART" id="SM00220">
    <property type="entry name" value="S_TKc"/>
    <property type="match status" value="1"/>
</dbReference>
<evidence type="ECO:0000256" key="2">
    <source>
        <dbReference type="ARBA" id="ARBA00022679"/>
    </source>
</evidence>
<dbReference type="InterPro" id="IPR017441">
    <property type="entry name" value="Protein_kinase_ATP_BS"/>
</dbReference>
<keyword evidence="10" id="KW-1185">Reference proteome</keyword>
<proteinExistence type="predicted"/>
<dbReference type="AlphaFoldDB" id="A0AAV0T0K4"/>
<dbReference type="InterPro" id="IPR011009">
    <property type="entry name" value="Kinase-like_dom_sf"/>
</dbReference>
<feature type="region of interest" description="Disordered" evidence="7">
    <location>
        <begin position="424"/>
        <end position="504"/>
    </location>
</feature>
<dbReference type="Pfam" id="PF00069">
    <property type="entry name" value="Pkinase"/>
    <property type="match status" value="2"/>
</dbReference>
<keyword evidence="4" id="KW-0418">Kinase</keyword>
<evidence type="ECO:0000256" key="5">
    <source>
        <dbReference type="ARBA" id="ARBA00022840"/>
    </source>
</evidence>
<accession>A0AAV0T0K4</accession>
<evidence type="ECO:0000256" key="1">
    <source>
        <dbReference type="ARBA" id="ARBA00022527"/>
    </source>
</evidence>
<dbReference type="EMBL" id="CANTFL010000042">
    <property type="protein sequence ID" value="CAI5709949.1"/>
    <property type="molecule type" value="Genomic_DNA"/>
</dbReference>
<keyword evidence="3 6" id="KW-0547">Nucleotide-binding</keyword>
<reference evidence="9" key="1">
    <citation type="submission" date="2022-12" db="EMBL/GenBank/DDBJ databases">
        <authorList>
            <person name="Webb A."/>
        </authorList>
    </citation>
    <scope>NUCLEOTIDE SEQUENCE</scope>
    <source>
        <strain evidence="9">Hp1</strain>
    </source>
</reference>
<dbReference type="GO" id="GO:0005524">
    <property type="term" value="F:ATP binding"/>
    <property type="evidence" value="ECO:0007669"/>
    <property type="project" value="UniProtKB-UniRule"/>
</dbReference>
<dbReference type="Gene3D" id="1.10.510.10">
    <property type="entry name" value="Transferase(Phosphotransferase) domain 1"/>
    <property type="match status" value="2"/>
</dbReference>
<dbReference type="PANTHER" id="PTHR24058:SF130">
    <property type="entry name" value="SERINE_THREONINE PROTEIN KINASES-RELATED"/>
    <property type="match status" value="1"/>
</dbReference>
<evidence type="ECO:0000256" key="7">
    <source>
        <dbReference type="SAM" id="MobiDB-lite"/>
    </source>
</evidence>
<evidence type="ECO:0000256" key="3">
    <source>
        <dbReference type="ARBA" id="ARBA00022741"/>
    </source>
</evidence>